<dbReference type="Pfam" id="PF03937">
    <property type="entry name" value="Sdh5"/>
    <property type="match status" value="1"/>
</dbReference>
<comment type="subcellular location">
    <subcellularLocation>
        <location evidence="1">Cytoplasm</location>
    </subcellularLocation>
</comment>
<keyword evidence="5" id="KW-0143">Chaperone</keyword>
<comment type="caution">
    <text evidence="6">The sequence shown here is derived from an EMBL/GenBank/DDBJ whole genome shotgun (WGS) entry which is preliminary data.</text>
</comment>
<evidence type="ECO:0000313" key="6">
    <source>
        <dbReference type="EMBL" id="PIT62971.1"/>
    </source>
</evidence>
<dbReference type="PANTHER" id="PTHR39585:SF1">
    <property type="entry name" value="FAD ASSEMBLY FACTOR SDHE"/>
    <property type="match status" value="1"/>
</dbReference>
<dbReference type="Proteomes" id="UP000231094">
    <property type="component" value="Unassembled WGS sequence"/>
</dbReference>
<reference evidence="6 7" key="1">
    <citation type="journal article" date="2017" name="MBio">
        <title>Type VI secretion-mediated competition in the bee gut microbiome.</title>
        <authorList>
            <person name="Steele M.I."/>
            <person name="Kwong W.K."/>
            <person name="Powell J.E."/>
            <person name="Whiteley M."/>
            <person name="Moran N.A."/>
        </authorList>
    </citation>
    <scope>NUCLEOTIDE SEQUENCE [LARGE SCALE GENOMIC DNA]</scope>
    <source>
        <strain evidence="6 7">PEB0171</strain>
    </source>
</reference>
<dbReference type="SUPFAM" id="SSF109910">
    <property type="entry name" value="YgfY-like"/>
    <property type="match status" value="1"/>
</dbReference>
<proteinExistence type="inferred from homology"/>
<evidence type="ECO:0000256" key="3">
    <source>
        <dbReference type="ARBA" id="ARBA00019418"/>
    </source>
</evidence>
<gene>
    <name evidence="6" type="ORF">BHC47_11420</name>
</gene>
<dbReference type="AlphaFoldDB" id="A0A2N9Y4P4"/>
<dbReference type="InterPro" id="IPR050531">
    <property type="entry name" value="SdhE_FAD_assembly_factor"/>
</dbReference>
<comment type="similarity">
    <text evidence="2">Belongs to the SdhE FAD assembly factor family.</text>
</comment>
<organism evidence="6 7">
    <name type="scientific">Snodgrassella alvi</name>
    <dbReference type="NCBI Taxonomy" id="1196083"/>
    <lineage>
        <taxon>Bacteria</taxon>
        <taxon>Pseudomonadati</taxon>
        <taxon>Pseudomonadota</taxon>
        <taxon>Betaproteobacteria</taxon>
        <taxon>Neisseriales</taxon>
        <taxon>Neisseriaceae</taxon>
        <taxon>Snodgrassella</taxon>
    </lineage>
</organism>
<evidence type="ECO:0000256" key="2">
    <source>
        <dbReference type="ARBA" id="ARBA00008571"/>
    </source>
</evidence>
<evidence type="ECO:0000256" key="4">
    <source>
        <dbReference type="ARBA" id="ARBA00022490"/>
    </source>
</evidence>
<dbReference type="GO" id="GO:0005737">
    <property type="term" value="C:cytoplasm"/>
    <property type="evidence" value="ECO:0007669"/>
    <property type="project" value="UniProtKB-SubCell"/>
</dbReference>
<dbReference type="Gene3D" id="1.10.150.250">
    <property type="entry name" value="Flavinator of succinate dehydrogenase"/>
    <property type="match status" value="1"/>
</dbReference>
<dbReference type="EMBL" id="MEIV01000040">
    <property type="protein sequence ID" value="PIT62971.1"/>
    <property type="molecule type" value="Genomic_DNA"/>
</dbReference>
<keyword evidence="4" id="KW-0963">Cytoplasm</keyword>
<dbReference type="PANTHER" id="PTHR39585">
    <property type="entry name" value="FAD ASSEMBLY FACTOR SDHE"/>
    <property type="match status" value="1"/>
</dbReference>
<evidence type="ECO:0000313" key="7">
    <source>
        <dbReference type="Proteomes" id="UP000231094"/>
    </source>
</evidence>
<dbReference type="InterPro" id="IPR036714">
    <property type="entry name" value="SDH_sf"/>
</dbReference>
<accession>A0A2N9Y4P4</accession>
<dbReference type="RefSeq" id="WP_100115558.1">
    <property type="nucleotide sequence ID" value="NZ_MEIV01000040.1"/>
</dbReference>
<evidence type="ECO:0000256" key="5">
    <source>
        <dbReference type="ARBA" id="ARBA00023186"/>
    </source>
</evidence>
<protein>
    <recommendedName>
        <fullName evidence="3">FAD assembly factor SdhE</fullName>
    </recommendedName>
</protein>
<dbReference type="InterPro" id="IPR005631">
    <property type="entry name" value="SDH"/>
</dbReference>
<sequence length="83" mass="9596">MQDFDDNAKRRIRWLTRRGLLELDIILGRFMTHAFDQLSNEELAGFVALMDLPDPEILALINQSEDCTDSEFESVLAKIRQAQ</sequence>
<name>A0A2N9Y4P4_9NEIS</name>
<evidence type="ECO:0000256" key="1">
    <source>
        <dbReference type="ARBA" id="ARBA00004496"/>
    </source>
</evidence>